<reference evidence="3" key="1">
    <citation type="submission" date="2005-03" db="EMBL/GenBank/DDBJ databases">
        <title>Comparison of the complete genome sequences of Rhodococcus erythropolis PR4 and Rhodococcus opacus B4.</title>
        <authorList>
            <person name="Takarada H."/>
            <person name="Sekine M."/>
            <person name="Hosoyama A."/>
            <person name="Yamada R."/>
            <person name="Fujisawa T."/>
            <person name="Omata S."/>
            <person name="Shimizu A."/>
            <person name="Tsukatani N."/>
            <person name="Tanikawa S."/>
            <person name="Fujita N."/>
            <person name="Harayama S."/>
        </authorList>
    </citation>
    <scope>NUCLEOTIDE SEQUENCE [LARGE SCALE GENOMIC DNA]</scope>
    <source>
        <strain evidence="3">PR4 / NBRC 100887</strain>
    </source>
</reference>
<protein>
    <recommendedName>
        <fullName evidence="1">DUF1990 domain-containing protein</fullName>
    </recommendedName>
</protein>
<feature type="domain" description="DUF1990" evidence="1">
    <location>
        <begin position="10"/>
        <end position="162"/>
    </location>
</feature>
<reference evidence="2 3" key="2">
    <citation type="journal article" date="2006" name="Environ. Microbiol.">
        <title>Sequence analysis of three plasmids harboured in Rhodococcus erythropolis strain PR4.</title>
        <authorList>
            <person name="Sekine M."/>
            <person name="Tanikawa S."/>
            <person name="Omata S."/>
            <person name="Saito M."/>
            <person name="Fujisawa T."/>
            <person name="Tsukatani N."/>
            <person name="Tajima T."/>
            <person name="Sekigawa T."/>
            <person name="Kosugi H."/>
            <person name="Matsuo Y."/>
            <person name="Nishiko R."/>
            <person name="Imamura K."/>
            <person name="Ito M."/>
            <person name="Narita H."/>
            <person name="Tago S."/>
            <person name="Fujita N."/>
            <person name="Harayama S."/>
        </authorList>
    </citation>
    <scope>NUCLEOTIDE SEQUENCE [LARGE SCALE GENOMIC DNA]</scope>
    <source>
        <strain evidence="3">PR4 / NBRC 100887</strain>
    </source>
</reference>
<dbReference type="PIRSF" id="PIRSF010260">
    <property type="entry name" value="UCP010260"/>
    <property type="match status" value="1"/>
</dbReference>
<dbReference type="eggNOG" id="COG4762">
    <property type="taxonomic scope" value="Bacteria"/>
</dbReference>
<dbReference type="InterPro" id="IPR014457">
    <property type="entry name" value="UCP010260"/>
</dbReference>
<proteinExistence type="predicted"/>
<evidence type="ECO:0000313" key="3">
    <source>
        <dbReference type="Proteomes" id="UP000002204"/>
    </source>
</evidence>
<dbReference type="PANTHER" id="PTHR34202:SF1">
    <property type="entry name" value="UPF0548 PROTEIN"/>
    <property type="match status" value="1"/>
</dbReference>
<sequence length="172" mass="18469">MMASGPGGLTYLEVGATSGVLPAGYHHVHESATVGSGREDFEVAARTVLEWGMHRGAGLTVRTAAPTAVAGQDATFGLGPVTIPVRIVYVVDDPNRKGFAYGTRAGHPECGEELFVVHFDETSQAVRIEIVAFSKPGTWWVRLGAPIGRRVQAIVTRRYIRAVRASVDRSRV</sequence>
<dbReference type="EMBL" id="AP008957">
    <property type="protein sequence ID" value="BAH33862.1"/>
    <property type="molecule type" value="Genomic_DNA"/>
</dbReference>
<dbReference type="KEGG" id="rer:RER_31540"/>
<dbReference type="Proteomes" id="UP000002204">
    <property type="component" value="Chromosome"/>
</dbReference>
<evidence type="ECO:0000259" key="1">
    <source>
        <dbReference type="Pfam" id="PF09348"/>
    </source>
</evidence>
<dbReference type="HOGENOM" id="CLU_080841_1_0_11"/>
<dbReference type="PANTHER" id="PTHR34202">
    <property type="entry name" value="UPF0548 PROTEIN"/>
    <property type="match status" value="1"/>
</dbReference>
<evidence type="ECO:0000313" key="2">
    <source>
        <dbReference type="EMBL" id="BAH33862.1"/>
    </source>
</evidence>
<name>C0ZZS7_RHOE4</name>
<dbReference type="AlphaFoldDB" id="C0ZZS7"/>
<organism evidence="2 3">
    <name type="scientific">Rhodococcus erythropolis (strain PR4 / NBRC 100887)</name>
    <dbReference type="NCBI Taxonomy" id="234621"/>
    <lineage>
        <taxon>Bacteria</taxon>
        <taxon>Bacillati</taxon>
        <taxon>Actinomycetota</taxon>
        <taxon>Actinomycetes</taxon>
        <taxon>Mycobacteriales</taxon>
        <taxon>Nocardiaceae</taxon>
        <taxon>Rhodococcus</taxon>
        <taxon>Rhodococcus erythropolis group</taxon>
    </lineage>
</organism>
<gene>
    <name evidence="2" type="ordered locus">RER_31540</name>
</gene>
<dbReference type="InterPro" id="IPR018960">
    <property type="entry name" value="DUF1990"/>
</dbReference>
<dbReference type="Pfam" id="PF09348">
    <property type="entry name" value="DUF1990"/>
    <property type="match status" value="1"/>
</dbReference>
<accession>C0ZZS7</accession>